<protein>
    <recommendedName>
        <fullName evidence="1">Calcineurin-like phosphoesterase domain-containing protein</fullName>
    </recommendedName>
</protein>
<comment type="caution">
    <text evidence="2">The sequence shown here is derived from an EMBL/GenBank/DDBJ whole genome shotgun (WGS) entry which is preliminary data.</text>
</comment>
<feature type="domain" description="Calcineurin-like phosphoesterase" evidence="1">
    <location>
        <begin position="39"/>
        <end position="235"/>
    </location>
</feature>
<evidence type="ECO:0000313" key="2">
    <source>
        <dbReference type="EMBL" id="KAK5091572.1"/>
    </source>
</evidence>
<sequence length="325" mass="35914">MGSERIQTSFLIISDTRDLDLRQYSGVATDGEHNQFGFNPLPPVDVVLHCGNLTDRGRIANHMRALEGLARLPAELKLVIAGNHDIDLDERSYARANDGDTTIPATVKDLWTKSELALSNNIKYLEEGLHQFHLKSGATFLIHASPYTPGDGGSAFQYLPNTDRFNGTLITPEHFQNVSSQNTIVSGHIDILMTHGPPRWILDQGDDIYGSSVGCQHLRRAVLGTKPRLHCFGHIEKSWGAVRGRWAGIGDLGEGSLIMMPQMTTLSASNKARGYADLHQSVTEQLESGQQTLFVNAAVGNEDGKMRKVPWIVNLLLRKRDVKQE</sequence>
<evidence type="ECO:0000313" key="3">
    <source>
        <dbReference type="Proteomes" id="UP001309876"/>
    </source>
</evidence>
<accession>A0AAN7YAL4</accession>
<dbReference type="EMBL" id="JAVRRJ010000001">
    <property type="protein sequence ID" value="KAK5091572.1"/>
    <property type="molecule type" value="Genomic_DNA"/>
</dbReference>
<dbReference type="Proteomes" id="UP001309876">
    <property type="component" value="Unassembled WGS sequence"/>
</dbReference>
<name>A0AAN7YAL4_9EURO</name>
<proteinExistence type="predicted"/>
<gene>
    <name evidence="2" type="ORF">LTR05_001757</name>
</gene>
<dbReference type="Pfam" id="PF00149">
    <property type="entry name" value="Metallophos"/>
    <property type="match status" value="1"/>
</dbReference>
<reference evidence="2 3" key="1">
    <citation type="submission" date="2023-08" db="EMBL/GenBank/DDBJ databases">
        <title>Black Yeasts Isolated from many extreme environments.</title>
        <authorList>
            <person name="Coleine C."/>
            <person name="Stajich J.E."/>
            <person name="Selbmann L."/>
        </authorList>
    </citation>
    <scope>NUCLEOTIDE SEQUENCE [LARGE SCALE GENOMIC DNA]</scope>
    <source>
        <strain evidence="2 3">CCFEE 5910</strain>
    </source>
</reference>
<evidence type="ECO:0000259" key="1">
    <source>
        <dbReference type="Pfam" id="PF00149"/>
    </source>
</evidence>
<dbReference type="GO" id="GO:0016787">
    <property type="term" value="F:hydrolase activity"/>
    <property type="evidence" value="ECO:0007669"/>
    <property type="project" value="InterPro"/>
</dbReference>
<dbReference type="Gene3D" id="3.60.21.10">
    <property type="match status" value="1"/>
</dbReference>
<dbReference type="AlphaFoldDB" id="A0AAN7YAL4"/>
<dbReference type="SUPFAM" id="SSF56300">
    <property type="entry name" value="Metallo-dependent phosphatases"/>
    <property type="match status" value="1"/>
</dbReference>
<dbReference type="PANTHER" id="PTHR12905:SF0">
    <property type="entry name" value="CALCINEURIN-LIKE PHOSPHOESTERASE DOMAIN-CONTAINING PROTEIN"/>
    <property type="match status" value="1"/>
</dbReference>
<dbReference type="InterPro" id="IPR004843">
    <property type="entry name" value="Calcineurin-like_PHP"/>
</dbReference>
<dbReference type="PANTHER" id="PTHR12905">
    <property type="entry name" value="METALLOPHOSPHOESTERASE"/>
    <property type="match status" value="1"/>
</dbReference>
<dbReference type="InterPro" id="IPR051693">
    <property type="entry name" value="UPF0046_metallophosphoest"/>
</dbReference>
<organism evidence="2 3">
    <name type="scientific">Lithohypha guttulata</name>
    <dbReference type="NCBI Taxonomy" id="1690604"/>
    <lineage>
        <taxon>Eukaryota</taxon>
        <taxon>Fungi</taxon>
        <taxon>Dikarya</taxon>
        <taxon>Ascomycota</taxon>
        <taxon>Pezizomycotina</taxon>
        <taxon>Eurotiomycetes</taxon>
        <taxon>Chaetothyriomycetidae</taxon>
        <taxon>Chaetothyriales</taxon>
        <taxon>Trichomeriaceae</taxon>
        <taxon>Lithohypha</taxon>
    </lineage>
</organism>
<keyword evidence="3" id="KW-1185">Reference proteome</keyword>
<dbReference type="InterPro" id="IPR029052">
    <property type="entry name" value="Metallo-depent_PP-like"/>
</dbReference>